<evidence type="ECO:0000313" key="4">
    <source>
        <dbReference type="Proteomes" id="UP000186817"/>
    </source>
</evidence>
<feature type="domain" description="Reverse transcriptase Ty1/copia-type" evidence="2">
    <location>
        <begin position="434"/>
        <end position="655"/>
    </location>
</feature>
<proteinExistence type="predicted"/>
<dbReference type="AlphaFoldDB" id="A0A1Q9CEB3"/>
<feature type="region of interest" description="Disordered" evidence="1">
    <location>
        <begin position="292"/>
        <end position="332"/>
    </location>
</feature>
<dbReference type="OrthoDB" id="447543at2759"/>
<accession>A0A1Q9CEB3</accession>
<dbReference type="InterPro" id="IPR013103">
    <property type="entry name" value="RVT_2"/>
</dbReference>
<evidence type="ECO:0000256" key="1">
    <source>
        <dbReference type="SAM" id="MobiDB-lite"/>
    </source>
</evidence>
<name>A0A1Q9CEB3_SYMMI</name>
<dbReference type="EMBL" id="LSRX01001297">
    <property type="protein sequence ID" value="OLP81279.1"/>
    <property type="molecule type" value="Genomic_DNA"/>
</dbReference>
<feature type="region of interest" description="Disordered" evidence="1">
    <location>
        <begin position="663"/>
        <end position="684"/>
    </location>
</feature>
<comment type="caution">
    <text evidence="3">The sequence shown here is derived from an EMBL/GenBank/DDBJ whole genome shotgun (WGS) entry which is preliminary data.</text>
</comment>
<dbReference type="Pfam" id="PF07727">
    <property type="entry name" value="RVT_2"/>
    <property type="match status" value="1"/>
</dbReference>
<dbReference type="Proteomes" id="UP000186817">
    <property type="component" value="Unassembled WGS sequence"/>
</dbReference>
<organism evidence="3 4">
    <name type="scientific">Symbiodinium microadriaticum</name>
    <name type="common">Dinoflagellate</name>
    <name type="synonym">Zooxanthella microadriatica</name>
    <dbReference type="NCBI Taxonomy" id="2951"/>
    <lineage>
        <taxon>Eukaryota</taxon>
        <taxon>Sar</taxon>
        <taxon>Alveolata</taxon>
        <taxon>Dinophyceae</taxon>
        <taxon>Suessiales</taxon>
        <taxon>Symbiodiniaceae</taxon>
        <taxon>Symbiodinium</taxon>
    </lineage>
</organism>
<protein>
    <submittedName>
        <fullName evidence="3">Copia protein</fullName>
    </submittedName>
</protein>
<evidence type="ECO:0000259" key="2">
    <source>
        <dbReference type="Pfam" id="PF07727"/>
    </source>
</evidence>
<gene>
    <name evidence="3" type="primary">GIP</name>
    <name evidence="3" type="ORF">AK812_SmicGene38220</name>
</gene>
<keyword evidence="4" id="KW-1185">Reference proteome</keyword>
<feature type="region of interest" description="Disordered" evidence="1">
    <location>
        <begin position="761"/>
        <end position="792"/>
    </location>
</feature>
<feature type="compositionally biased region" description="Basic and acidic residues" evidence="1">
    <location>
        <begin position="235"/>
        <end position="248"/>
    </location>
</feature>
<feature type="region of interest" description="Disordered" evidence="1">
    <location>
        <begin position="234"/>
        <end position="254"/>
    </location>
</feature>
<evidence type="ECO:0000313" key="3">
    <source>
        <dbReference type="EMBL" id="OLP81279.1"/>
    </source>
</evidence>
<sequence length="872" mass="97631">MASSKVAELRAQLETLGESPPKRWTKIELLQRIEELTGSDPTRSKKKIQEASEYQTLVRGLNRASRLKSDLVTFCQNELGFNPGGNLTIAQIKRDAMFRVYDRAAPDPTDAVGFGKHSSLTYEEVKAHQPQYCSWILKTAQESECDPRLRRLAGWLSNNPGEVEKARVDYQKNVTMHKGMASVGYPKEPPSPRESMAKKADSAASSSATGGRVSLASHQLEDLINTMKALQEDVSQLKEERPRKKVTSEETDGSTLKSFSMASMAKTPKSSFYTPEFAKRVAQVLVQEQSHYQETEAEETQTPEHPGEHRRGKNSLKPLLRNNRARPTGSGFNAEAWWTTVPDHRYGEARAYWAEESAAVALEVDMPESKKGKQNMLNNMSAFLVASLRRRAVEVSEKRLSEEERKAFQEAKAIEVKNFIAAEAFEALPPEMRPPKETAIGMRWLLTWKVKDDGTVKPKARAILLGYQDPAYEHRATTAPVMTRLSRQLFLQLSSNHSWQVHKGDVSGAFLQGRTYPDKLHCIPCDEVCDAMGIERGSVTKLKKACYGLVDAPLEWYRTVAEFLESIGLERSWSDPCLWLWRPEGILRGCVSGHVDDFLFGGSPQDPGWQEILGLIKAKFKWGDWECDRFVQCGVQIEQVPEGFKLSQSKYVETIKEIPLSSQRRKEKHAATTDPEKSSAAEAQAAVDGEDILYLARYQWAEMTRGDVDVRNPDASVKRVEGVLVTAQLSNSLTKHGAGHELFLFYKMGCQWRIVEAKLTPQSAKGHPSPLKEPGKRRGQHGATSCGRTPHGRKRIKEPLIFVGDPATRSILPPLPRSTASHMAWNVAGTRSNFVTCCSILTILFASQDSAAGLVLREEELFLGFLSEQRWA</sequence>
<feature type="region of interest" description="Disordered" evidence="1">
    <location>
        <begin position="181"/>
        <end position="212"/>
    </location>
</feature>
<reference evidence="3 4" key="1">
    <citation type="submission" date="2016-02" db="EMBL/GenBank/DDBJ databases">
        <title>Genome analysis of coral dinoflagellate symbionts highlights evolutionary adaptations to a symbiotic lifestyle.</title>
        <authorList>
            <person name="Aranda M."/>
            <person name="Li Y."/>
            <person name="Liew Y.J."/>
            <person name="Baumgarten S."/>
            <person name="Simakov O."/>
            <person name="Wilson M."/>
            <person name="Piel J."/>
            <person name="Ashoor H."/>
            <person name="Bougouffa S."/>
            <person name="Bajic V.B."/>
            <person name="Ryu T."/>
            <person name="Ravasi T."/>
            <person name="Bayer T."/>
            <person name="Micklem G."/>
            <person name="Kim H."/>
            <person name="Bhak J."/>
            <person name="Lajeunesse T.C."/>
            <person name="Voolstra C.R."/>
        </authorList>
    </citation>
    <scope>NUCLEOTIDE SEQUENCE [LARGE SCALE GENOMIC DNA]</scope>
    <source>
        <strain evidence="3 4">CCMP2467</strain>
    </source>
</reference>
<feature type="compositionally biased region" description="Basic and acidic residues" evidence="1">
    <location>
        <begin position="669"/>
        <end position="679"/>
    </location>
</feature>